<dbReference type="Proteomes" id="UP000124452">
    <property type="component" value="Segment"/>
</dbReference>
<keyword evidence="1" id="KW-1168">Fusion of virus membrane with host membrane</keyword>
<evidence type="ECO:0000256" key="5">
    <source>
        <dbReference type="ARBA" id="ARBA00022729"/>
    </source>
</evidence>
<keyword evidence="11" id="KW-0325">Glycoprotein</keyword>
<dbReference type="EMBL" id="KM924295">
    <property type="protein sequence ID" value="AIU39571.1"/>
    <property type="molecule type" value="Genomic_DNA"/>
</dbReference>
<accession>A0A0B4Q6R7</accession>
<evidence type="ECO:0000256" key="8">
    <source>
        <dbReference type="ARBA" id="ARBA00022870"/>
    </source>
</evidence>
<keyword evidence="5" id="KW-0732">Signal</keyword>
<keyword evidence="6" id="KW-1040">Host Golgi apparatus</keyword>
<evidence type="ECO:0000256" key="9">
    <source>
        <dbReference type="ARBA" id="ARBA00022879"/>
    </source>
</evidence>
<evidence type="ECO:0000256" key="12">
    <source>
        <dbReference type="ARBA" id="ARBA00023296"/>
    </source>
</evidence>
<evidence type="ECO:0000256" key="10">
    <source>
        <dbReference type="ARBA" id="ARBA00023136"/>
    </source>
</evidence>
<keyword evidence="14" id="KW-1185">Reference proteome</keyword>
<dbReference type="InterPro" id="IPR020175">
    <property type="entry name" value="Herpes_gL_rhadinovirus"/>
</dbReference>
<organism evidence="13 14">
    <name type="scientific">Equid gammaherpesvirus 5</name>
    <dbReference type="NCBI Taxonomy" id="10371"/>
    <lineage>
        <taxon>Viruses</taxon>
        <taxon>Duplodnaviria</taxon>
        <taxon>Heunggongvirae</taxon>
        <taxon>Peploviricota</taxon>
        <taxon>Herviviricetes</taxon>
        <taxon>Herpesvirales</taxon>
        <taxon>Orthoherpesviridae</taxon>
        <taxon>Gammaherpesvirinae</taxon>
        <taxon>Percavirus</taxon>
        <taxon>Percavirus equidgamma5</taxon>
    </lineage>
</organism>
<sequence length="163" mass="17434">MGSFAARYVVFVVMILGCGFLWQTCLCDANCTSCCNIVPRDVSSLPSVFEVTSITLNPPDRCNRTNVALFTYNLNSTDHANQTTLCGNGFNLMSFLLALLQRVTDKLPDLVDLAANITAARTDYSLNFTAVKTNTSGLYTIPDNGTVAAETCVGPTATAAASR</sequence>
<evidence type="ECO:0000313" key="14">
    <source>
        <dbReference type="Proteomes" id="UP000124452"/>
    </source>
</evidence>
<dbReference type="OrthoDB" id="24115at10239"/>
<evidence type="ECO:0000256" key="2">
    <source>
        <dbReference type="ARBA" id="ARBA00022511"/>
    </source>
</evidence>
<gene>
    <name evidence="13" type="primary">ORF47</name>
</gene>
<dbReference type="RefSeq" id="YP_009118436.1">
    <property type="nucleotide sequence ID" value="NC_026421.1"/>
</dbReference>
<evidence type="ECO:0000256" key="11">
    <source>
        <dbReference type="ARBA" id="ARBA00023180"/>
    </source>
</evidence>
<keyword evidence="12" id="KW-1160">Virus entry into host cell</keyword>
<dbReference type="KEGG" id="vg:23104183"/>
<name>A0A0B4Q6R7_9GAMA</name>
<keyword evidence="4" id="KW-1162">Viral penetration into host cytoplasm</keyword>
<dbReference type="GO" id="GO:0046718">
    <property type="term" value="P:symbiont entry into host cell"/>
    <property type="evidence" value="ECO:0007669"/>
    <property type="project" value="UniProtKB-KW"/>
</dbReference>
<keyword evidence="8" id="KW-1043">Host membrane</keyword>
<dbReference type="Gene3D" id="3.10.390.20">
    <property type="entry name" value="Viral glycoprotein L"/>
    <property type="match status" value="1"/>
</dbReference>
<dbReference type="InterPro" id="IPR034708">
    <property type="entry name" value="HSV_GL_alphagamma"/>
</dbReference>
<dbReference type="GO" id="GO:0019064">
    <property type="term" value="P:fusion of virus membrane with host plasma membrane"/>
    <property type="evidence" value="ECO:0007669"/>
    <property type="project" value="UniProtKB-KW"/>
</dbReference>
<dbReference type="PROSITE" id="PS52026">
    <property type="entry name" value="GL_GHV"/>
    <property type="match status" value="1"/>
</dbReference>
<dbReference type="InterPro" id="IPR038313">
    <property type="entry name" value="Herpes_gL_rhadinovirus_sf"/>
</dbReference>
<evidence type="ECO:0000256" key="3">
    <source>
        <dbReference type="ARBA" id="ARBA00022521"/>
    </source>
</evidence>
<evidence type="ECO:0000256" key="4">
    <source>
        <dbReference type="ARBA" id="ARBA00022595"/>
    </source>
</evidence>
<keyword evidence="10" id="KW-0472">Membrane</keyword>
<evidence type="ECO:0000256" key="6">
    <source>
        <dbReference type="ARBA" id="ARBA00022812"/>
    </source>
</evidence>
<evidence type="ECO:0000256" key="7">
    <source>
        <dbReference type="ARBA" id="ARBA00022844"/>
    </source>
</evidence>
<dbReference type="PROSITE" id="PS51257">
    <property type="entry name" value="PROKAR_LIPOPROTEIN"/>
    <property type="match status" value="1"/>
</dbReference>
<dbReference type="GeneID" id="23104183"/>
<dbReference type="GO" id="GO:0019031">
    <property type="term" value="C:viral envelope"/>
    <property type="evidence" value="ECO:0007669"/>
    <property type="project" value="UniProtKB-KW"/>
</dbReference>
<evidence type="ECO:0000256" key="1">
    <source>
        <dbReference type="ARBA" id="ARBA00022506"/>
    </source>
</evidence>
<keyword evidence="2" id="KW-1032">Host cell membrane</keyword>
<reference evidence="13 14" key="1">
    <citation type="journal article" date="2015" name="Genome Announc.">
        <title>Genome sequences of equid herpesviruses 2 and 5.</title>
        <authorList>
            <person name="Wilkie G.S."/>
            <person name="Kerr K."/>
            <person name="Stewart J.P."/>
            <person name="Studdert M.J."/>
            <person name="Davison A.J."/>
        </authorList>
    </citation>
    <scope>NUCLEOTIDE SEQUENCE [LARGE SCALE GENOMIC DNA]</scope>
    <source>
        <strain evidence="13">2-141/67</strain>
    </source>
</reference>
<keyword evidence="7" id="KW-0946">Virion</keyword>
<protein>
    <submittedName>
        <fullName evidence="13">Envelope glycoprotein L</fullName>
    </submittedName>
</protein>
<evidence type="ECO:0000313" key="13">
    <source>
        <dbReference type="EMBL" id="AIU39571.1"/>
    </source>
</evidence>
<keyword evidence="9 13" id="KW-0261">Viral envelope protein</keyword>
<dbReference type="HAMAP" id="MF_04034">
    <property type="entry name" value="HSV_GL_alphagamma"/>
    <property type="match status" value="1"/>
</dbReference>
<dbReference type="Pfam" id="PF11108">
    <property type="entry name" value="Phage_glycop_gL"/>
    <property type="match status" value="1"/>
</dbReference>
<proteinExistence type="inferred from homology"/>
<keyword evidence="3" id="KW-1169">Fusion of virus membrane with host cell membrane</keyword>